<proteinExistence type="predicted"/>
<dbReference type="GO" id="GO:0005634">
    <property type="term" value="C:nucleus"/>
    <property type="evidence" value="ECO:0007669"/>
    <property type="project" value="TreeGrafter"/>
</dbReference>
<dbReference type="STRING" id="1077348.A0A2G8S130"/>
<dbReference type="PANTHER" id="PTHR42695:SF5">
    <property type="entry name" value="GLUTAMINE AMIDOTRANSFERASE YLR126C-RELATED"/>
    <property type="match status" value="1"/>
</dbReference>
<dbReference type="EMBL" id="AYKW01000034">
    <property type="protein sequence ID" value="PIL27476.1"/>
    <property type="molecule type" value="Genomic_DNA"/>
</dbReference>
<name>A0A2G8S130_9APHY</name>
<dbReference type="InterPro" id="IPR029062">
    <property type="entry name" value="Class_I_gatase-like"/>
</dbReference>
<comment type="caution">
    <text evidence="1">The sequence shown here is derived from an EMBL/GenBank/DDBJ whole genome shotgun (WGS) entry which is preliminary data.</text>
</comment>
<dbReference type="AlphaFoldDB" id="A0A2G8S130"/>
<dbReference type="Proteomes" id="UP000230002">
    <property type="component" value="Unassembled WGS sequence"/>
</dbReference>
<keyword evidence="2" id="KW-1185">Reference proteome</keyword>
<protein>
    <recommendedName>
        <fullName evidence="3">Glutamine amidotransferase domain-containing protein</fullName>
    </recommendedName>
</protein>
<accession>A0A2G8S130</accession>
<dbReference type="InterPro" id="IPR044992">
    <property type="entry name" value="ChyE-like"/>
</dbReference>
<dbReference type="PANTHER" id="PTHR42695">
    <property type="entry name" value="GLUTAMINE AMIDOTRANSFERASE YLR126C-RELATED"/>
    <property type="match status" value="1"/>
</dbReference>
<evidence type="ECO:0000313" key="2">
    <source>
        <dbReference type="Proteomes" id="UP000230002"/>
    </source>
</evidence>
<evidence type="ECO:0008006" key="3">
    <source>
        <dbReference type="Google" id="ProtNLM"/>
    </source>
</evidence>
<organism evidence="1 2">
    <name type="scientific">Ganoderma sinense ZZ0214-1</name>
    <dbReference type="NCBI Taxonomy" id="1077348"/>
    <lineage>
        <taxon>Eukaryota</taxon>
        <taxon>Fungi</taxon>
        <taxon>Dikarya</taxon>
        <taxon>Basidiomycota</taxon>
        <taxon>Agaricomycotina</taxon>
        <taxon>Agaricomycetes</taxon>
        <taxon>Polyporales</taxon>
        <taxon>Polyporaceae</taxon>
        <taxon>Ganoderma</taxon>
    </lineage>
</organism>
<dbReference type="GO" id="GO:0005829">
    <property type="term" value="C:cytosol"/>
    <property type="evidence" value="ECO:0007669"/>
    <property type="project" value="TreeGrafter"/>
</dbReference>
<reference evidence="1 2" key="1">
    <citation type="journal article" date="2015" name="Sci. Rep.">
        <title>Chromosome-level genome map provides insights into diverse defense mechanisms in the medicinal fungus Ganoderma sinense.</title>
        <authorList>
            <person name="Zhu Y."/>
            <person name="Xu J."/>
            <person name="Sun C."/>
            <person name="Zhou S."/>
            <person name="Xu H."/>
            <person name="Nelson D.R."/>
            <person name="Qian J."/>
            <person name="Song J."/>
            <person name="Luo H."/>
            <person name="Xiang L."/>
            <person name="Li Y."/>
            <person name="Xu Z."/>
            <person name="Ji A."/>
            <person name="Wang L."/>
            <person name="Lu S."/>
            <person name="Hayward A."/>
            <person name="Sun W."/>
            <person name="Li X."/>
            <person name="Schwartz D.C."/>
            <person name="Wang Y."/>
            <person name="Chen S."/>
        </authorList>
    </citation>
    <scope>NUCLEOTIDE SEQUENCE [LARGE SCALE GENOMIC DNA]</scope>
    <source>
        <strain evidence="1 2">ZZ0214-1</strain>
    </source>
</reference>
<dbReference type="Gene3D" id="3.40.50.880">
    <property type="match status" value="1"/>
</dbReference>
<dbReference type="OrthoDB" id="92161at2759"/>
<evidence type="ECO:0000313" key="1">
    <source>
        <dbReference type="EMBL" id="PIL27476.1"/>
    </source>
</evidence>
<dbReference type="SUPFAM" id="SSF52317">
    <property type="entry name" value="Class I glutamine amidotransferase-like"/>
    <property type="match status" value="1"/>
</dbReference>
<gene>
    <name evidence="1" type="ORF">GSI_10626</name>
</gene>
<sequence length="146" mass="15937">MGGECVSNGGRWEVGTTPMQLTETGKRLFGVPELNIQQMHRDHVPAVPPSFHLLGASSITPNQGMVKLYPGAAPESVSPSNVQVFCVQGHPEFDQFIVDEIVKARSASGVMSQEVVQDVAQRREWRNDGIGVIGKTLWEILRASRA</sequence>